<evidence type="ECO:0000259" key="6">
    <source>
        <dbReference type="PROSITE" id="PS50893"/>
    </source>
</evidence>
<dbReference type="FunFam" id="3.40.50.300:FF:000042">
    <property type="entry name" value="Maltose/maltodextrin ABC transporter, ATP-binding protein"/>
    <property type="match status" value="1"/>
</dbReference>
<evidence type="ECO:0000256" key="3">
    <source>
        <dbReference type="ARBA" id="ARBA00022448"/>
    </source>
</evidence>
<dbReference type="PROSITE" id="PS50893">
    <property type="entry name" value="ABC_TRANSPORTER_2"/>
    <property type="match status" value="1"/>
</dbReference>
<gene>
    <name evidence="7" type="ORF">DWE98_18415</name>
</gene>
<proteinExistence type="inferred from homology"/>
<dbReference type="InterPro" id="IPR012340">
    <property type="entry name" value="NA-bd_OB-fold"/>
</dbReference>
<dbReference type="Proteomes" id="UP000255207">
    <property type="component" value="Unassembled WGS sequence"/>
</dbReference>
<dbReference type="InterPro" id="IPR008995">
    <property type="entry name" value="Mo/tungstate-bd_C_term_dom"/>
</dbReference>
<keyword evidence="5 7" id="KW-0067">ATP-binding</keyword>
<evidence type="ECO:0000313" key="8">
    <source>
        <dbReference type="Proteomes" id="UP000255207"/>
    </source>
</evidence>
<keyword evidence="3" id="KW-0813">Transport</keyword>
<comment type="similarity">
    <text evidence="2">Belongs to the ABC transporter superfamily.</text>
</comment>
<dbReference type="GO" id="GO:0043190">
    <property type="term" value="C:ATP-binding cassette (ABC) transporter complex"/>
    <property type="evidence" value="ECO:0007669"/>
    <property type="project" value="InterPro"/>
</dbReference>
<dbReference type="OrthoDB" id="9802264at2"/>
<dbReference type="RefSeq" id="WP_114830758.1">
    <property type="nucleotide sequence ID" value="NZ_QQTO01000005.1"/>
</dbReference>
<dbReference type="PROSITE" id="PS00211">
    <property type="entry name" value="ABC_TRANSPORTER_1"/>
    <property type="match status" value="1"/>
</dbReference>
<accession>A0A370L2I1</accession>
<feature type="domain" description="ABC transporter" evidence="6">
    <location>
        <begin position="4"/>
        <end position="234"/>
    </location>
</feature>
<name>A0A370L2I1_9HYPH</name>
<evidence type="ECO:0000256" key="5">
    <source>
        <dbReference type="ARBA" id="ARBA00022840"/>
    </source>
</evidence>
<dbReference type="Gene3D" id="2.40.50.100">
    <property type="match status" value="1"/>
</dbReference>
<dbReference type="GO" id="GO:0016887">
    <property type="term" value="F:ATP hydrolysis activity"/>
    <property type="evidence" value="ECO:0007669"/>
    <property type="project" value="InterPro"/>
</dbReference>
<dbReference type="Gene3D" id="2.40.50.140">
    <property type="entry name" value="Nucleic acid-binding proteins"/>
    <property type="match status" value="1"/>
</dbReference>
<evidence type="ECO:0000313" key="7">
    <source>
        <dbReference type="EMBL" id="RDJ22428.1"/>
    </source>
</evidence>
<dbReference type="InterPro" id="IPR027417">
    <property type="entry name" value="P-loop_NTPase"/>
</dbReference>
<evidence type="ECO:0000256" key="2">
    <source>
        <dbReference type="ARBA" id="ARBA00005417"/>
    </source>
</evidence>
<dbReference type="PANTHER" id="PTHR42781:SF4">
    <property type="entry name" value="SPERMIDINE_PUTRESCINE IMPORT ATP-BINDING PROTEIN POTA"/>
    <property type="match status" value="1"/>
</dbReference>
<dbReference type="AlphaFoldDB" id="A0A370L2I1"/>
<organism evidence="7 8">
    <name type="scientific">Bosea caraganae</name>
    <dbReference type="NCBI Taxonomy" id="2763117"/>
    <lineage>
        <taxon>Bacteria</taxon>
        <taxon>Pseudomonadati</taxon>
        <taxon>Pseudomonadota</taxon>
        <taxon>Alphaproteobacteria</taxon>
        <taxon>Hyphomicrobiales</taxon>
        <taxon>Boseaceae</taxon>
        <taxon>Bosea</taxon>
    </lineage>
</organism>
<dbReference type="InterPro" id="IPR013611">
    <property type="entry name" value="Transp-assoc_OB_typ2"/>
</dbReference>
<dbReference type="SUPFAM" id="SSF50331">
    <property type="entry name" value="MOP-like"/>
    <property type="match status" value="1"/>
</dbReference>
<protein>
    <submittedName>
        <fullName evidence="7">ABC transporter ATP-binding protein</fullName>
    </submittedName>
</protein>
<sequence>MSRVELNGISKSYGTTAAVRGVDLAVSDGEFVTLLGASGCGKTTCLRMVAGFIAPSAGSILIGGRDVTRLAPNRRDTGMVFQHYALFPHMTVAENVAFGLKVRRVGAAEAHRRVAGALELVRLGDYGGRFPAQLSGGQRQRVALARAIVIEPTALLLDEPLSALDSRLREELQLEIKRIQQGLGITTIFVTHDQSEALTLSDRVAVMRDGLIEQIDSPAALYRRPATSYVARFVGRMNFLDAVVTARSSQEQYELRLEGPDPQVFHALGRQSAAFVPGERVAVAMRPELVQLGSEAPNRLRMSVEKAAFLGSRWLIHGRAGGGTAIFVELPDGGPIPSVGSALDIGWRAEDVLLFRHDDDTRSASAGAILQGEPA</sequence>
<dbReference type="Gene3D" id="3.40.50.300">
    <property type="entry name" value="P-loop containing nucleotide triphosphate hydrolases"/>
    <property type="match status" value="1"/>
</dbReference>
<evidence type="ECO:0000256" key="1">
    <source>
        <dbReference type="ARBA" id="ARBA00004417"/>
    </source>
</evidence>
<dbReference type="GO" id="GO:0140359">
    <property type="term" value="F:ABC-type transporter activity"/>
    <property type="evidence" value="ECO:0007669"/>
    <property type="project" value="UniProtKB-ARBA"/>
</dbReference>
<comment type="subcellular location">
    <subcellularLocation>
        <location evidence="1">Cell inner membrane</location>
        <topology evidence="1">Peripheral membrane protein</topology>
    </subcellularLocation>
</comment>
<dbReference type="GO" id="GO:0005524">
    <property type="term" value="F:ATP binding"/>
    <property type="evidence" value="ECO:0007669"/>
    <property type="project" value="UniProtKB-KW"/>
</dbReference>
<dbReference type="Pfam" id="PF00005">
    <property type="entry name" value="ABC_tran"/>
    <property type="match status" value="1"/>
</dbReference>
<reference evidence="8" key="1">
    <citation type="submission" date="2018-07" db="EMBL/GenBank/DDBJ databases">
        <authorList>
            <person name="Safronova V.I."/>
            <person name="Chirak E.R."/>
            <person name="Sazanova A.L."/>
        </authorList>
    </citation>
    <scope>NUCLEOTIDE SEQUENCE [LARGE SCALE GENOMIC DNA]</scope>
    <source>
        <strain evidence="8">RCAM04685</strain>
    </source>
</reference>
<dbReference type="EMBL" id="QQTP01000010">
    <property type="protein sequence ID" value="RDJ22428.1"/>
    <property type="molecule type" value="Genomic_DNA"/>
</dbReference>
<dbReference type="InterPro" id="IPR050093">
    <property type="entry name" value="ABC_SmlMolc_Importer"/>
</dbReference>
<dbReference type="SMART" id="SM00382">
    <property type="entry name" value="AAA"/>
    <property type="match status" value="1"/>
</dbReference>
<dbReference type="InterPro" id="IPR003439">
    <property type="entry name" value="ABC_transporter-like_ATP-bd"/>
</dbReference>
<dbReference type="Pfam" id="PF08402">
    <property type="entry name" value="TOBE_2"/>
    <property type="match status" value="1"/>
</dbReference>
<comment type="caution">
    <text evidence="7">The sequence shown here is derived from an EMBL/GenBank/DDBJ whole genome shotgun (WGS) entry which is preliminary data.</text>
</comment>
<dbReference type="InterPro" id="IPR003593">
    <property type="entry name" value="AAA+_ATPase"/>
</dbReference>
<dbReference type="SUPFAM" id="SSF52540">
    <property type="entry name" value="P-loop containing nucleoside triphosphate hydrolases"/>
    <property type="match status" value="1"/>
</dbReference>
<dbReference type="PANTHER" id="PTHR42781">
    <property type="entry name" value="SPERMIDINE/PUTRESCINE IMPORT ATP-BINDING PROTEIN POTA"/>
    <property type="match status" value="1"/>
</dbReference>
<keyword evidence="8" id="KW-1185">Reference proteome</keyword>
<keyword evidence="4" id="KW-0547">Nucleotide-binding</keyword>
<evidence type="ECO:0000256" key="4">
    <source>
        <dbReference type="ARBA" id="ARBA00022741"/>
    </source>
</evidence>
<dbReference type="InterPro" id="IPR017871">
    <property type="entry name" value="ABC_transporter-like_CS"/>
</dbReference>